<organism evidence="2 3">
    <name type="scientific">Armillaria tabescens</name>
    <name type="common">Ringless honey mushroom</name>
    <name type="synonym">Agaricus tabescens</name>
    <dbReference type="NCBI Taxonomy" id="1929756"/>
    <lineage>
        <taxon>Eukaryota</taxon>
        <taxon>Fungi</taxon>
        <taxon>Dikarya</taxon>
        <taxon>Basidiomycota</taxon>
        <taxon>Agaricomycotina</taxon>
        <taxon>Agaricomycetes</taxon>
        <taxon>Agaricomycetidae</taxon>
        <taxon>Agaricales</taxon>
        <taxon>Marasmiineae</taxon>
        <taxon>Physalacriaceae</taxon>
        <taxon>Desarmillaria</taxon>
    </lineage>
</organism>
<feature type="region of interest" description="Disordered" evidence="1">
    <location>
        <begin position="279"/>
        <end position="304"/>
    </location>
</feature>
<evidence type="ECO:0000313" key="2">
    <source>
        <dbReference type="EMBL" id="KAK0463217.1"/>
    </source>
</evidence>
<dbReference type="RefSeq" id="XP_060334683.1">
    <property type="nucleotide sequence ID" value="XM_060466148.1"/>
</dbReference>
<proteinExistence type="predicted"/>
<dbReference type="Proteomes" id="UP001175211">
    <property type="component" value="Unassembled WGS sequence"/>
</dbReference>
<protein>
    <submittedName>
        <fullName evidence="2">Uncharacterized protein</fullName>
    </submittedName>
</protein>
<dbReference type="AlphaFoldDB" id="A0AA39NCQ4"/>
<comment type="caution">
    <text evidence="2">The sequence shown here is derived from an EMBL/GenBank/DDBJ whole genome shotgun (WGS) entry which is preliminary data.</text>
</comment>
<dbReference type="GeneID" id="85349696"/>
<reference evidence="2" key="1">
    <citation type="submission" date="2023-06" db="EMBL/GenBank/DDBJ databases">
        <authorList>
            <consortium name="Lawrence Berkeley National Laboratory"/>
            <person name="Ahrendt S."/>
            <person name="Sahu N."/>
            <person name="Indic B."/>
            <person name="Wong-Bajracharya J."/>
            <person name="Merenyi Z."/>
            <person name="Ke H.-M."/>
            <person name="Monk M."/>
            <person name="Kocsube S."/>
            <person name="Drula E."/>
            <person name="Lipzen A."/>
            <person name="Balint B."/>
            <person name="Henrissat B."/>
            <person name="Andreopoulos B."/>
            <person name="Martin F.M."/>
            <person name="Harder C.B."/>
            <person name="Rigling D."/>
            <person name="Ford K.L."/>
            <person name="Foster G.D."/>
            <person name="Pangilinan J."/>
            <person name="Papanicolaou A."/>
            <person name="Barry K."/>
            <person name="LaButti K."/>
            <person name="Viragh M."/>
            <person name="Koriabine M."/>
            <person name="Yan M."/>
            <person name="Riley R."/>
            <person name="Champramary S."/>
            <person name="Plett K.L."/>
            <person name="Tsai I.J."/>
            <person name="Slot J."/>
            <person name="Sipos G."/>
            <person name="Plett J."/>
            <person name="Nagy L.G."/>
            <person name="Grigoriev I.V."/>
        </authorList>
    </citation>
    <scope>NUCLEOTIDE SEQUENCE</scope>
    <source>
        <strain evidence="2">CCBAS 213</strain>
    </source>
</reference>
<name>A0AA39NCQ4_ARMTA</name>
<sequence length="400" mass="45407">MRCWGDSNPWVATEDVMNTDLKHEKVRMRVKSTQEAQSKPVQKQTVQKVQVDIAPQMNKVSRVSRQEHILELARKMDKAEWEKERELVRNSAIARSSMLLADAGLQVGLHQELQLVPSISSEKQHFLGENVGRTQWIDRSAVDVQMQELPVNPTFSLSMPDVDKIVRVDEDSGHKFPAAKGFDSFSTSHPSNQSLSADLIFSDPQPSELVRDTRDSPAYGDNMHHSNDSYDHTGLGKRTFETAFSADTIHESDADAQSLSYPLPTAELLRAKTSIEHENIEEDLSLRPFESEETPESTSGDPLNTSLAKLKETFIDVVRQLQADKADLVAELEASKMYSKRLEESEARCRQENFQLNAEKRQLEESLKQSLLKGAEADERLRFVHWIVEETRRNRQVPNA</sequence>
<evidence type="ECO:0000313" key="3">
    <source>
        <dbReference type="Proteomes" id="UP001175211"/>
    </source>
</evidence>
<keyword evidence="3" id="KW-1185">Reference proteome</keyword>
<accession>A0AA39NCQ4</accession>
<dbReference type="EMBL" id="JAUEPS010000008">
    <property type="protein sequence ID" value="KAK0463217.1"/>
    <property type="molecule type" value="Genomic_DNA"/>
</dbReference>
<evidence type="ECO:0000256" key="1">
    <source>
        <dbReference type="SAM" id="MobiDB-lite"/>
    </source>
</evidence>
<gene>
    <name evidence="2" type="ORF">EV420DRAFT_1161221</name>
</gene>